<dbReference type="EMBL" id="JAAPAO010000621">
    <property type="protein sequence ID" value="KAF4656058.1"/>
    <property type="molecule type" value="Genomic_DNA"/>
</dbReference>
<organism evidence="1 2">
    <name type="scientific">Perkinsus chesapeaki</name>
    <name type="common">Clam parasite</name>
    <name type="synonym">Perkinsus andrewsi</name>
    <dbReference type="NCBI Taxonomy" id="330153"/>
    <lineage>
        <taxon>Eukaryota</taxon>
        <taxon>Sar</taxon>
        <taxon>Alveolata</taxon>
        <taxon>Perkinsozoa</taxon>
        <taxon>Perkinsea</taxon>
        <taxon>Perkinsida</taxon>
        <taxon>Perkinsidae</taxon>
        <taxon>Perkinsus</taxon>
    </lineage>
</organism>
<proteinExistence type="predicted"/>
<sequence length="105" mass="11814">MLVDMLKTYVHRHLVAITTSTPTAEKSGRLNVIDYNVNLSMFGPSNVIPPADTTRVTTPRISTTGVLSQKYYFCTSVKEGWYRSAFYLGVAYHHLHRSDGFINVS</sequence>
<name>A0A7J6LA11_PERCH</name>
<dbReference type="Proteomes" id="UP000591131">
    <property type="component" value="Unassembled WGS sequence"/>
</dbReference>
<accession>A0A7J6LA11</accession>
<evidence type="ECO:0000313" key="2">
    <source>
        <dbReference type="Proteomes" id="UP000591131"/>
    </source>
</evidence>
<protein>
    <submittedName>
        <fullName evidence="1">Uncharacterized protein</fullName>
    </submittedName>
</protein>
<comment type="caution">
    <text evidence="1">The sequence shown here is derived from an EMBL/GenBank/DDBJ whole genome shotgun (WGS) entry which is preliminary data.</text>
</comment>
<gene>
    <name evidence="1" type="ORF">FOL47_009182</name>
</gene>
<keyword evidence="2" id="KW-1185">Reference proteome</keyword>
<evidence type="ECO:0000313" key="1">
    <source>
        <dbReference type="EMBL" id="KAF4656058.1"/>
    </source>
</evidence>
<dbReference type="AlphaFoldDB" id="A0A7J6LA11"/>
<reference evidence="1 2" key="1">
    <citation type="submission" date="2020-04" db="EMBL/GenBank/DDBJ databases">
        <title>Perkinsus chesapeaki whole genome sequence.</title>
        <authorList>
            <person name="Bogema D.R."/>
        </authorList>
    </citation>
    <scope>NUCLEOTIDE SEQUENCE [LARGE SCALE GENOMIC DNA]</scope>
    <source>
        <strain evidence="1">ATCC PRA-425</strain>
    </source>
</reference>